<evidence type="ECO:0000313" key="1">
    <source>
        <dbReference type="EMBL" id="OQD44034.1"/>
    </source>
</evidence>
<accession>A0A1V6LV27</accession>
<name>A0A1V6LV27_9FLAO</name>
<gene>
    <name evidence="1" type="ORF">BUL40_00310</name>
</gene>
<proteinExistence type="predicted"/>
<keyword evidence="2" id="KW-1185">Reference proteome</keyword>
<reference evidence="1 2" key="1">
    <citation type="submission" date="2016-12" db="EMBL/GenBank/DDBJ databases">
        <authorList>
            <person name="Song W.-J."/>
            <person name="Kurnit D.M."/>
        </authorList>
    </citation>
    <scope>NUCLEOTIDE SEQUENCE [LARGE SCALE GENOMIC DNA]</scope>
    <source>
        <strain evidence="1 2">HSG9</strain>
    </source>
</reference>
<dbReference type="RefSeq" id="WP_080317617.1">
    <property type="nucleotide sequence ID" value="NZ_MTBC01000001.1"/>
</dbReference>
<sequence length="271" mass="31494">MRFIILLFLAVNLTNAQTSYSEVSNPDKKIRGKFDSYTAYNDETYKVGDKFNLQIAANNGVYLSVFRPGLMMSYSPENFGEIIEILKFKAQHTMGYGYMYAIAKGENENTYQIAFDEALRLKEIKKFSDNIQVKEIYDEMNETTTYETTSVTIAYKSQPYLDFDIRKLTGGKYYLRVLYRSRYDIDGCFRKNDKIQIKTDKYGIIELNNVLETVCGDTGVLAYEIPKNLLEKLSSSNWTLMRVHHSEMYLEYKPDGNDDYFAQISNAILKY</sequence>
<dbReference type="OrthoDB" id="9942307at2"/>
<evidence type="ECO:0000313" key="2">
    <source>
        <dbReference type="Proteomes" id="UP000191680"/>
    </source>
</evidence>
<comment type="caution">
    <text evidence="1">The sequence shown here is derived from an EMBL/GenBank/DDBJ whole genome shotgun (WGS) entry which is preliminary data.</text>
</comment>
<dbReference type="AlphaFoldDB" id="A0A1V6LV27"/>
<dbReference type="Proteomes" id="UP000191680">
    <property type="component" value="Unassembled WGS sequence"/>
</dbReference>
<organism evidence="1 2">
    <name type="scientific">Croceivirga radicis</name>
    <dbReference type="NCBI Taxonomy" id="1929488"/>
    <lineage>
        <taxon>Bacteria</taxon>
        <taxon>Pseudomonadati</taxon>
        <taxon>Bacteroidota</taxon>
        <taxon>Flavobacteriia</taxon>
        <taxon>Flavobacteriales</taxon>
        <taxon>Flavobacteriaceae</taxon>
        <taxon>Croceivirga</taxon>
    </lineage>
</organism>
<protein>
    <submittedName>
        <fullName evidence="1">Uncharacterized protein</fullName>
    </submittedName>
</protein>
<dbReference type="EMBL" id="MTBC01000001">
    <property type="protein sequence ID" value="OQD44034.1"/>
    <property type="molecule type" value="Genomic_DNA"/>
</dbReference>